<dbReference type="PANTHER" id="PTHR15730:SF5">
    <property type="entry name" value="SI:CH211-210B2.2-RELATED"/>
    <property type="match status" value="1"/>
</dbReference>
<comment type="caution">
    <text evidence="3">The sequence shown here is derived from an EMBL/GenBank/DDBJ whole genome shotgun (WGS) entry which is preliminary data.</text>
</comment>
<dbReference type="InterPro" id="IPR008979">
    <property type="entry name" value="Galactose-bd-like_sf"/>
</dbReference>
<proteinExistence type="predicted"/>
<dbReference type="SUPFAM" id="SSF49785">
    <property type="entry name" value="Galactose-binding domain-like"/>
    <property type="match status" value="1"/>
</dbReference>
<accession>A0A9D2KTH5</accession>
<feature type="signal peptide" evidence="1">
    <location>
        <begin position="1"/>
        <end position="25"/>
    </location>
</feature>
<dbReference type="Proteomes" id="UP000823862">
    <property type="component" value="Unassembled WGS sequence"/>
</dbReference>
<feature type="domain" description="Peptidase M60" evidence="2">
    <location>
        <begin position="459"/>
        <end position="759"/>
    </location>
</feature>
<keyword evidence="1" id="KW-0732">Signal</keyword>
<dbReference type="AlphaFoldDB" id="A0A9D2KTH5"/>
<dbReference type="InterPro" id="IPR051244">
    <property type="entry name" value="TCAF"/>
</dbReference>
<dbReference type="PANTHER" id="PTHR15730">
    <property type="entry name" value="EXPERIMENTAL AUTOIMMUNE PROSTATITIS ANTIGEN 2-RELATED"/>
    <property type="match status" value="1"/>
</dbReference>
<protein>
    <submittedName>
        <fullName evidence="3">M60 family metallopeptidase</fullName>
    </submittedName>
</protein>
<reference evidence="3" key="1">
    <citation type="journal article" date="2021" name="PeerJ">
        <title>Extensive microbial diversity within the chicken gut microbiome revealed by metagenomics and culture.</title>
        <authorList>
            <person name="Gilroy R."/>
            <person name="Ravi A."/>
            <person name="Getino M."/>
            <person name="Pursley I."/>
            <person name="Horton D.L."/>
            <person name="Alikhan N.F."/>
            <person name="Baker D."/>
            <person name="Gharbi K."/>
            <person name="Hall N."/>
            <person name="Watson M."/>
            <person name="Adriaenssens E.M."/>
            <person name="Foster-Nyarko E."/>
            <person name="Jarju S."/>
            <person name="Secka A."/>
            <person name="Antonio M."/>
            <person name="Oren A."/>
            <person name="Chaudhuri R.R."/>
            <person name="La Ragione R."/>
            <person name="Hildebrand F."/>
            <person name="Pallen M.J."/>
        </authorList>
    </citation>
    <scope>NUCLEOTIDE SEQUENCE</scope>
    <source>
        <strain evidence="3">ChiHjej12B11-9795</strain>
    </source>
</reference>
<dbReference type="CDD" id="cd14948">
    <property type="entry name" value="BACON"/>
    <property type="match status" value="2"/>
</dbReference>
<dbReference type="Pfam" id="PF13402">
    <property type="entry name" value="Peptidase_M60"/>
    <property type="match status" value="1"/>
</dbReference>
<dbReference type="Gene3D" id="3.40.390.80">
    <property type="entry name" value="Peptidase M60, enhancin-like domain 2"/>
    <property type="match status" value="1"/>
</dbReference>
<evidence type="ECO:0000313" key="4">
    <source>
        <dbReference type="Proteomes" id="UP000823862"/>
    </source>
</evidence>
<sequence>MNLKDILHSLTVGILCNLMLLPACSACSDESPVTEQNPYLNVETTNVNFEEASSEKEITVNCNTTWTYTTQGDDTSWLHLSQDNQSLLISVDENEDKNVRQASIVITASSLQETIEVAQLGWGKAILLSPASASLAAVGGTISLEVTTNVDYEALIPETCEWITPSTDTRSTDSHPVVTTSLTFNVLPNESDAERKDTITLQDTDATADTEPVKFAVTQSGLGEYEALDPDEIADDILVEISSGEASSFQSGEGIENSFDGDKSTIYHSNWTNSGDDYFPITLTYYFNEGSDMDYFVYYPRESGTNGLFKEVDIEVMSNANTRNVNEWKFVMTHDFGGSSSAARVEFPESQIGVSAVRFTIKSGAGDGQGFASCAEMEFYKKNPAGFDYTTLFTDPSCSELKPGITENDIVECSYSFFKNIAWYMYHDKYESEFRIADYSAYPHPDLQATSNKTSPYSLLDNPTGISVSAGEVLVVMADLQGQSVSLRVQNLDEPGGDGFGGSEYPLADGVNKLDIEEKGLAYVMYHTPDYESAPEIRIHFANGTVNGYYDSQNPDHEGRWKELLDGATDKYFDVVGQYAHLTFPTTRFRNHTSDLKALIDAYDQIVYHEQALMGLEKYGKMFANRMYFNVIYTSYMYATSYHTAYNDETLPELCDESLLTTSSCWGPAHEVGHCNQTRPGLKWLGMTEVTNNIMSQYIQTSVFGQNSRLQTEDMGSTESPNRYSKAWNGIIVAEIAHNAHDDVFCKLVPFWQLELYFGKVLGRTPMQQDDKGGFYPDVYEYVRTHDDLSSAGEQQLEFVYNASVAAGMNLLDFFGKWGFLTPIDQEMDDYGTGQFTVTQTQIDALKERVEALGLPQPEVALEYITDNNWETFKNKASVVKGTATRNDDQLTMKDWQNVIVYEVRENDANGQLIGASDGMLTPSTTATFTVPGGWKDNYKVYAVSFDNQRTEVIF</sequence>
<evidence type="ECO:0000313" key="3">
    <source>
        <dbReference type="EMBL" id="HJA85156.1"/>
    </source>
</evidence>
<reference evidence="3" key="2">
    <citation type="submission" date="2021-04" db="EMBL/GenBank/DDBJ databases">
        <authorList>
            <person name="Gilroy R."/>
        </authorList>
    </citation>
    <scope>NUCLEOTIDE SEQUENCE</scope>
    <source>
        <strain evidence="3">ChiHjej12B11-9795</strain>
    </source>
</reference>
<dbReference type="Pfam" id="PF13004">
    <property type="entry name" value="BACON"/>
    <property type="match status" value="2"/>
</dbReference>
<dbReference type="Pfam" id="PF00754">
    <property type="entry name" value="F5_F8_type_C"/>
    <property type="match status" value="1"/>
</dbReference>
<dbReference type="InterPro" id="IPR024361">
    <property type="entry name" value="BACON"/>
</dbReference>
<dbReference type="InterPro" id="IPR000421">
    <property type="entry name" value="FA58C"/>
</dbReference>
<gene>
    <name evidence="3" type="ORF">H9950_02980</name>
</gene>
<dbReference type="EMBL" id="DWZI01000016">
    <property type="protein sequence ID" value="HJA85156.1"/>
    <property type="molecule type" value="Genomic_DNA"/>
</dbReference>
<dbReference type="Gene3D" id="2.60.120.260">
    <property type="entry name" value="Galactose-binding domain-like"/>
    <property type="match status" value="1"/>
</dbReference>
<dbReference type="PROSITE" id="PS51723">
    <property type="entry name" value="PEPTIDASE_M60"/>
    <property type="match status" value="1"/>
</dbReference>
<dbReference type="Gene3D" id="1.10.390.30">
    <property type="entry name" value="Peptidase M60, enhancin-like domain 3"/>
    <property type="match status" value="1"/>
</dbReference>
<dbReference type="InterPro" id="IPR013783">
    <property type="entry name" value="Ig-like_fold"/>
</dbReference>
<dbReference type="Gene3D" id="2.60.40.10">
    <property type="entry name" value="Immunoglobulins"/>
    <property type="match status" value="2"/>
</dbReference>
<evidence type="ECO:0000259" key="2">
    <source>
        <dbReference type="PROSITE" id="PS51723"/>
    </source>
</evidence>
<dbReference type="InterPro" id="IPR042279">
    <property type="entry name" value="Pep_M60_3"/>
</dbReference>
<organism evidence="3 4">
    <name type="scientific">Candidatus Bacteroides avicola</name>
    <dbReference type="NCBI Taxonomy" id="2838468"/>
    <lineage>
        <taxon>Bacteria</taxon>
        <taxon>Pseudomonadati</taxon>
        <taxon>Bacteroidota</taxon>
        <taxon>Bacteroidia</taxon>
        <taxon>Bacteroidales</taxon>
        <taxon>Bacteroidaceae</taxon>
        <taxon>Bacteroides</taxon>
    </lineage>
</organism>
<dbReference type="Gene3D" id="2.60.120.1250">
    <property type="entry name" value="Peptidase M60, enhancin-like domain 1"/>
    <property type="match status" value="1"/>
</dbReference>
<dbReference type="InterPro" id="IPR031161">
    <property type="entry name" value="Peptidase_M60_dom"/>
</dbReference>
<feature type="chain" id="PRO_5039525660" evidence="1">
    <location>
        <begin position="26"/>
        <end position="955"/>
    </location>
</feature>
<dbReference type="SMART" id="SM01276">
    <property type="entry name" value="M60-like"/>
    <property type="match status" value="1"/>
</dbReference>
<name>A0A9D2KTH5_9BACE</name>
<evidence type="ECO:0000256" key="1">
    <source>
        <dbReference type="SAM" id="SignalP"/>
    </source>
</evidence>